<comment type="caution">
    <text evidence="3">The sequence shown here is derived from an EMBL/GenBank/DDBJ whole genome shotgun (WGS) entry which is preliminary data.</text>
</comment>
<gene>
    <name evidence="3" type="ORF">ACFPJ5_06035</name>
</gene>
<dbReference type="Pfam" id="PF08242">
    <property type="entry name" value="Methyltransf_12"/>
    <property type="match status" value="1"/>
</dbReference>
<dbReference type="Gene3D" id="3.40.50.150">
    <property type="entry name" value="Vaccinia Virus protein VP39"/>
    <property type="match status" value="1"/>
</dbReference>
<name>A0ABD5R900_9EURY</name>
<sequence>MSSTTPSERGVQTTVSTDTEAFVERLVTAVAGAFDVYAVYLGDRLGFYRTLADAGPLTTTDLSEATDCHERYVREWCEQQAVTGVLTVDDPSLPATDRRFDLPDAFVEVLTDEESLQFLAPLAQVFVGAVHPIPQVAEAYRTGEGVPFSAFGHDMHEGQGRMNRPAFRHLLGTEWLPSLPDVDERLRRPGARVADIGLGHAHSAIGIAEAYPTVRVDGYDLDAESVRSARQHVAEAGLADRITVELRDAAGVSATETYDLVTAFECVHDTSDPVSVLRTMRELAGDEGTVLVMDERVGDAFGEEAEFDWLMYGWSILHCLPVGLVEEPAVGTGTVMRADTLREYAERAGFSAVEILPIETDFFRFYRLTP</sequence>
<dbReference type="EMBL" id="JBHSKX010000001">
    <property type="protein sequence ID" value="MFC5366493.1"/>
    <property type="molecule type" value="Genomic_DNA"/>
</dbReference>
<dbReference type="Proteomes" id="UP001596201">
    <property type="component" value="Unassembled WGS sequence"/>
</dbReference>
<dbReference type="EC" id="2.1.1.-" evidence="3"/>
<dbReference type="SUPFAM" id="SSF53335">
    <property type="entry name" value="S-adenosyl-L-methionine-dependent methyltransferases"/>
    <property type="match status" value="1"/>
</dbReference>
<dbReference type="AlphaFoldDB" id="A0ABD5R900"/>
<evidence type="ECO:0000313" key="4">
    <source>
        <dbReference type="Proteomes" id="UP001596201"/>
    </source>
</evidence>
<evidence type="ECO:0000313" key="3">
    <source>
        <dbReference type="EMBL" id="MFC5366493.1"/>
    </source>
</evidence>
<evidence type="ECO:0000259" key="1">
    <source>
        <dbReference type="Pfam" id="PF08242"/>
    </source>
</evidence>
<dbReference type="InterPro" id="IPR013217">
    <property type="entry name" value="Methyltransf_12"/>
</dbReference>
<dbReference type="PANTHER" id="PTHR45128">
    <property type="entry name" value="METHYLTRANSFERASE TYPE 11"/>
    <property type="match status" value="1"/>
</dbReference>
<keyword evidence="3" id="KW-0489">Methyltransferase</keyword>
<dbReference type="RefSeq" id="WP_227228164.1">
    <property type="nucleotide sequence ID" value="NZ_JAJCVJ010000001.1"/>
</dbReference>
<feature type="domain" description="Methyltransferase type 12" evidence="1">
    <location>
        <begin position="195"/>
        <end position="289"/>
    </location>
</feature>
<feature type="domain" description="S-adenosylmethionine-dependent methyltransferase Rv2258c-like winged HTH" evidence="2">
    <location>
        <begin position="40"/>
        <end position="90"/>
    </location>
</feature>
<proteinExistence type="predicted"/>
<protein>
    <submittedName>
        <fullName evidence="3">SAM-dependent methyltransferase</fullName>
        <ecNumber evidence="3">2.1.1.-</ecNumber>
    </submittedName>
</protein>
<evidence type="ECO:0000259" key="2">
    <source>
        <dbReference type="Pfam" id="PF21320"/>
    </source>
</evidence>
<keyword evidence="3" id="KW-0808">Transferase</keyword>
<dbReference type="InterPro" id="IPR048711">
    <property type="entry name" value="WHD_Rv2258c"/>
</dbReference>
<dbReference type="Pfam" id="PF21320">
    <property type="entry name" value="WHD_Rv2258c"/>
    <property type="match status" value="1"/>
</dbReference>
<accession>A0ABD5R900</accession>
<dbReference type="GO" id="GO:0008168">
    <property type="term" value="F:methyltransferase activity"/>
    <property type="evidence" value="ECO:0007669"/>
    <property type="project" value="UniProtKB-KW"/>
</dbReference>
<organism evidence="3 4">
    <name type="scientific">Salinirubrum litoreum</name>
    <dbReference type="NCBI Taxonomy" id="1126234"/>
    <lineage>
        <taxon>Archaea</taxon>
        <taxon>Methanobacteriati</taxon>
        <taxon>Methanobacteriota</taxon>
        <taxon>Stenosarchaea group</taxon>
        <taxon>Halobacteria</taxon>
        <taxon>Halobacteriales</taxon>
        <taxon>Haloferacaceae</taxon>
        <taxon>Salinirubrum</taxon>
    </lineage>
</organism>
<dbReference type="PANTHER" id="PTHR45128:SF2">
    <property type="entry name" value="METHYLTRANSFERASE DOMAIN-CONTAINING PROTEIN"/>
    <property type="match status" value="1"/>
</dbReference>
<reference evidence="3 4" key="1">
    <citation type="journal article" date="2019" name="Int. J. Syst. Evol. Microbiol.">
        <title>The Global Catalogue of Microorganisms (GCM) 10K type strain sequencing project: providing services to taxonomists for standard genome sequencing and annotation.</title>
        <authorList>
            <consortium name="The Broad Institute Genomics Platform"/>
            <consortium name="The Broad Institute Genome Sequencing Center for Infectious Disease"/>
            <person name="Wu L."/>
            <person name="Ma J."/>
        </authorList>
    </citation>
    <scope>NUCLEOTIDE SEQUENCE [LARGE SCALE GENOMIC DNA]</scope>
    <source>
        <strain evidence="3 4">CGMCC 1.12237</strain>
    </source>
</reference>
<dbReference type="CDD" id="cd02440">
    <property type="entry name" value="AdoMet_MTases"/>
    <property type="match status" value="1"/>
</dbReference>
<dbReference type="InterPro" id="IPR029063">
    <property type="entry name" value="SAM-dependent_MTases_sf"/>
</dbReference>
<keyword evidence="4" id="KW-1185">Reference proteome</keyword>
<dbReference type="GO" id="GO:0032259">
    <property type="term" value="P:methylation"/>
    <property type="evidence" value="ECO:0007669"/>
    <property type="project" value="UniProtKB-KW"/>
</dbReference>
<dbReference type="InterPro" id="IPR053173">
    <property type="entry name" value="SAM-binding_MTase"/>
</dbReference>